<evidence type="ECO:0000313" key="4">
    <source>
        <dbReference type="Proteomes" id="UP000256970"/>
    </source>
</evidence>
<protein>
    <recommendedName>
        <fullName evidence="2">Fungal lipase-type domain-containing protein</fullName>
    </recommendedName>
</protein>
<keyword evidence="4" id="KW-1185">Reference proteome</keyword>
<dbReference type="EMBL" id="FNXT01000310">
    <property type="protein sequence ID" value="SZX63375.1"/>
    <property type="molecule type" value="Genomic_DNA"/>
</dbReference>
<organism evidence="3 4">
    <name type="scientific">Tetradesmus obliquus</name>
    <name type="common">Green alga</name>
    <name type="synonym">Acutodesmus obliquus</name>
    <dbReference type="NCBI Taxonomy" id="3088"/>
    <lineage>
        <taxon>Eukaryota</taxon>
        <taxon>Viridiplantae</taxon>
        <taxon>Chlorophyta</taxon>
        <taxon>core chlorophytes</taxon>
        <taxon>Chlorophyceae</taxon>
        <taxon>CS clade</taxon>
        <taxon>Sphaeropleales</taxon>
        <taxon>Scenedesmaceae</taxon>
        <taxon>Tetradesmus</taxon>
    </lineage>
</organism>
<evidence type="ECO:0000259" key="2">
    <source>
        <dbReference type="Pfam" id="PF01764"/>
    </source>
</evidence>
<dbReference type="Pfam" id="PF01764">
    <property type="entry name" value="Lipase_3"/>
    <property type="match status" value="1"/>
</dbReference>
<name>A0A383VCT0_TETOB</name>
<feature type="signal peptide" evidence="1">
    <location>
        <begin position="1"/>
        <end position="24"/>
    </location>
</feature>
<dbReference type="InterPro" id="IPR029058">
    <property type="entry name" value="AB_hydrolase_fold"/>
</dbReference>
<dbReference type="Proteomes" id="UP000256970">
    <property type="component" value="Unassembled WGS sequence"/>
</dbReference>
<evidence type="ECO:0000313" key="3">
    <source>
        <dbReference type="EMBL" id="SZX63375.1"/>
    </source>
</evidence>
<feature type="chain" id="PRO_5016773218" description="Fungal lipase-type domain-containing protein" evidence="1">
    <location>
        <begin position="25"/>
        <end position="474"/>
    </location>
</feature>
<dbReference type="PANTHER" id="PTHR45856:SF11">
    <property type="entry name" value="FUNGAL LIPASE-LIKE DOMAIN-CONTAINING PROTEIN"/>
    <property type="match status" value="1"/>
</dbReference>
<dbReference type="CDD" id="cd00519">
    <property type="entry name" value="Lipase_3"/>
    <property type="match status" value="1"/>
</dbReference>
<gene>
    <name evidence="3" type="ORF">BQ4739_LOCUS3927</name>
</gene>
<dbReference type="SUPFAM" id="SSF53474">
    <property type="entry name" value="alpha/beta-Hydrolases"/>
    <property type="match status" value="1"/>
</dbReference>
<dbReference type="GO" id="GO:0006629">
    <property type="term" value="P:lipid metabolic process"/>
    <property type="evidence" value="ECO:0007669"/>
    <property type="project" value="InterPro"/>
</dbReference>
<accession>A0A383VCT0</accession>
<dbReference type="Gene3D" id="3.40.50.1820">
    <property type="entry name" value="alpha/beta hydrolase"/>
    <property type="match status" value="1"/>
</dbReference>
<dbReference type="InterPro" id="IPR002921">
    <property type="entry name" value="Fungal_lipase-type"/>
</dbReference>
<reference evidence="3 4" key="1">
    <citation type="submission" date="2016-10" db="EMBL/GenBank/DDBJ databases">
        <authorList>
            <person name="Cai Z."/>
        </authorList>
    </citation>
    <scope>NUCLEOTIDE SEQUENCE [LARGE SCALE GENOMIC DNA]</scope>
</reference>
<sequence length="474" mass="50754">MRISTAVALLVCTAQALFFYSAHAQFAQQVLDAGLYDRPDQPFNSTAAAPAAAAAAAGGGTSTAAAQPQFWQPGVRLASCSATQVLLTDLGIPSNYAELSPAEQATHPSIAAIIQLAYTSWVDKVQEQLGGCLSGLGIDMSSIQTINVKVQPYGGTMTALVMRAGSKGVFVAFRGTDFEDPADVLIDADCAHTRNVRNLFTASGRGNVRLHGGFFAAWQAMERDVTAAINRQLVKVDANKRVYFIGHSLGGALAAIGALRSQFRWQTAGSPNQVAGVWLFGCPRVGNAEWQALYNSQLLTRTLRMSNYADFAARLPLPVQVCPTNLTATFSFYHVGRSLVLCPNPTTGLVDGVLEPRGSERLDCGVLSDVPDLTIRTHWLGSYFDAWRRHYVQATGLSLTNDVRLQSVMCEACSLSFLSLAKQLNVPARAGGPVTCAVHANCNNRRAWDAAALVGSTYTKSYNPLSLCMTYICG</sequence>
<feature type="domain" description="Fungal lipase-type" evidence="2">
    <location>
        <begin position="170"/>
        <end position="317"/>
    </location>
</feature>
<evidence type="ECO:0000256" key="1">
    <source>
        <dbReference type="SAM" id="SignalP"/>
    </source>
</evidence>
<dbReference type="InterPro" id="IPR051218">
    <property type="entry name" value="Sec_MonoDiacylglyc_Lipase"/>
</dbReference>
<dbReference type="PANTHER" id="PTHR45856">
    <property type="entry name" value="ALPHA/BETA-HYDROLASES SUPERFAMILY PROTEIN"/>
    <property type="match status" value="1"/>
</dbReference>
<keyword evidence="1" id="KW-0732">Signal</keyword>
<dbReference type="AlphaFoldDB" id="A0A383VCT0"/>
<proteinExistence type="predicted"/>